<dbReference type="EMBL" id="JAGDFM010000794">
    <property type="protein sequence ID" value="KAG7376150.1"/>
    <property type="molecule type" value="Genomic_DNA"/>
</dbReference>
<evidence type="ECO:0000256" key="1">
    <source>
        <dbReference type="SAM" id="MobiDB-lite"/>
    </source>
</evidence>
<feature type="compositionally biased region" description="Basic and acidic residues" evidence="1">
    <location>
        <begin position="32"/>
        <end position="43"/>
    </location>
</feature>
<comment type="caution">
    <text evidence="2">The sequence shown here is derived from an EMBL/GenBank/DDBJ whole genome shotgun (WGS) entry which is preliminary data.</text>
</comment>
<evidence type="ECO:0000313" key="3">
    <source>
        <dbReference type="Proteomes" id="UP000694044"/>
    </source>
</evidence>
<protein>
    <submittedName>
        <fullName evidence="2">Uncharacterized protein</fullName>
    </submittedName>
</protein>
<sequence>MQRSDKRGPSDSQGEAKCRRTPYRSVNEDEAAESRARVNRGDPSDGGVDDDVEMVPQLPVAQVEVPSKSAKRANVQPDVHRLVVAVVPAVLRSAWSKAKVALPKRTHVLSDVQQRRAATLPLIMGLVQSDVGEALGEVLGANGLPDLQRCNAVVIRMILRLVRSEGKMEMVEAC</sequence>
<gene>
    <name evidence="2" type="ORF">PHYPSEUDO_014204</name>
</gene>
<reference evidence="2" key="1">
    <citation type="submission" date="2021-02" db="EMBL/GenBank/DDBJ databases">
        <authorList>
            <person name="Palmer J.M."/>
        </authorList>
    </citation>
    <scope>NUCLEOTIDE SEQUENCE</scope>
    <source>
        <strain evidence="2">SCRP734</strain>
    </source>
</reference>
<dbReference type="AlphaFoldDB" id="A0A8T1V790"/>
<name>A0A8T1V790_9STRA</name>
<evidence type="ECO:0000313" key="2">
    <source>
        <dbReference type="EMBL" id="KAG7376150.1"/>
    </source>
</evidence>
<accession>A0A8T1V790</accession>
<proteinExistence type="predicted"/>
<organism evidence="2 3">
    <name type="scientific">Phytophthora pseudosyringae</name>
    <dbReference type="NCBI Taxonomy" id="221518"/>
    <lineage>
        <taxon>Eukaryota</taxon>
        <taxon>Sar</taxon>
        <taxon>Stramenopiles</taxon>
        <taxon>Oomycota</taxon>
        <taxon>Peronosporomycetes</taxon>
        <taxon>Peronosporales</taxon>
        <taxon>Peronosporaceae</taxon>
        <taxon>Phytophthora</taxon>
    </lineage>
</organism>
<feature type="region of interest" description="Disordered" evidence="1">
    <location>
        <begin position="1"/>
        <end position="52"/>
    </location>
</feature>
<feature type="compositionally biased region" description="Basic and acidic residues" evidence="1">
    <location>
        <begin position="1"/>
        <end position="18"/>
    </location>
</feature>
<dbReference type="Proteomes" id="UP000694044">
    <property type="component" value="Unassembled WGS sequence"/>
</dbReference>
<keyword evidence="3" id="KW-1185">Reference proteome</keyword>